<evidence type="ECO:0000256" key="1">
    <source>
        <dbReference type="SAM" id="MobiDB-lite"/>
    </source>
</evidence>
<proteinExistence type="predicted"/>
<dbReference type="Proteomes" id="UP000092177">
    <property type="component" value="Chromosome 5"/>
</dbReference>
<feature type="region of interest" description="Disordered" evidence="1">
    <location>
        <begin position="576"/>
        <end position="640"/>
    </location>
</feature>
<feature type="region of interest" description="Disordered" evidence="1">
    <location>
        <begin position="482"/>
        <end position="520"/>
    </location>
</feature>
<keyword evidence="4" id="KW-1185">Reference proteome</keyword>
<feature type="compositionally biased region" description="Basic and acidic residues" evidence="1">
    <location>
        <begin position="619"/>
        <end position="628"/>
    </location>
</feature>
<organism evidence="3 4">
    <name type="scientific">Colletotrichum higginsianum (strain IMI 349063)</name>
    <name type="common">Crucifer anthracnose fungus</name>
    <dbReference type="NCBI Taxonomy" id="759273"/>
    <lineage>
        <taxon>Eukaryota</taxon>
        <taxon>Fungi</taxon>
        <taxon>Dikarya</taxon>
        <taxon>Ascomycota</taxon>
        <taxon>Pezizomycotina</taxon>
        <taxon>Sordariomycetes</taxon>
        <taxon>Hypocreomycetidae</taxon>
        <taxon>Glomerellales</taxon>
        <taxon>Glomerellaceae</taxon>
        <taxon>Colletotrichum</taxon>
        <taxon>Colletotrichum destructivum species complex</taxon>
    </lineage>
</organism>
<dbReference type="InterPro" id="IPR058925">
    <property type="entry name" value="zf-C2H2_AcuF"/>
</dbReference>
<feature type="region of interest" description="Disordered" evidence="1">
    <location>
        <begin position="152"/>
        <end position="180"/>
    </location>
</feature>
<dbReference type="Pfam" id="PF26082">
    <property type="entry name" value="zf-C2H2_AcuF"/>
    <property type="match status" value="1"/>
</dbReference>
<evidence type="ECO:0000313" key="4">
    <source>
        <dbReference type="Proteomes" id="UP000092177"/>
    </source>
</evidence>
<feature type="compositionally biased region" description="Basic and acidic residues" evidence="1">
    <location>
        <begin position="507"/>
        <end position="520"/>
    </location>
</feature>
<feature type="domain" description="Oxidoreductase acuF-like C2H2 type zinc-finger" evidence="2">
    <location>
        <begin position="327"/>
        <end position="355"/>
    </location>
</feature>
<comment type="caution">
    <text evidence="3">The sequence shown here is derived from an EMBL/GenBank/DDBJ whole genome shotgun (WGS) entry which is preliminary data.</text>
</comment>
<feature type="region of interest" description="Disordered" evidence="1">
    <location>
        <begin position="426"/>
        <end position="454"/>
    </location>
</feature>
<gene>
    <name evidence="3" type="ORF">CH63R_07960</name>
</gene>
<reference evidence="4" key="1">
    <citation type="journal article" date="2017" name="BMC Genomics">
        <title>Gapless genome assembly of Colletotrichum higginsianum reveals chromosome structure and association of transposable elements with secondary metabolite gene clusters.</title>
        <authorList>
            <person name="Dallery J.-F."/>
            <person name="Lapalu N."/>
            <person name="Zampounis A."/>
            <person name="Pigne S."/>
            <person name="Luyten I."/>
            <person name="Amselem J."/>
            <person name="Wittenberg A.H.J."/>
            <person name="Zhou S."/>
            <person name="de Queiroz M.V."/>
            <person name="Robin G.P."/>
            <person name="Auger A."/>
            <person name="Hainaut M."/>
            <person name="Henrissat B."/>
            <person name="Kim K.-T."/>
            <person name="Lee Y.-H."/>
            <person name="Lespinet O."/>
            <person name="Schwartz D.C."/>
            <person name="Thon M.R."/>
            <person name="O'Connell R.J."/>
        </authorList>
    </citation>
    <scope>NUCLEOTIDE SEQUENCE [LARGE SCALE GENOMIC DNA]</scope>
    <source>
        <strain evidence="4">IMI 349063</strain>
    </source>
</reference>
<evidence type="ECO:0000313" key="3">
    <source>
        <dbReference type="EMBL" id="OBR09195.1"/>
    </source>
</evidence>
<sequence>MSSFFGETENPQSWRVHDGDGIRDWIAADQAQKSCSLSNRLCEECVETFKSILKQLRRIDYLPKVVCRSLERSGASLILWADGHGILQGDLDDVLKKSRFLRKSILELLISISQTLIDRLLPSLIPADRNAIYVGKLVYAIEDARTDIRENYASSDSSEDLEDEDSEENDGKLPSTPSARILNNMTDDIRFDVECLLDLESLIKSPFIDPPKRKSVELEWSYNAPTPHQPYLERISRRFPLAKQDLVDRLAKACWKRFQRIQIDKHRNSGLEERETKDGVSEFYDSGLGTSLGMTTSYAETVMSYRQNSGKSMSTRIPPLPAEAKKGDPFECVACGRSIRIANNSAWKRHLFDDLRPWMCHDASCQYGNEPFSSKEDWAQHLALQHGFQSDWHSLDCPFCLESTGDGKTAILKHLATHFEEISLSSLPPGVDSDSDSGGGVSHATAEVSEKSLQDATGQFDGSIRYISNFELEWRADTDVTPKSGLDQVYHKTEQSPTNSRASSAGDEERERERQKAQERLQRIRERIAKQNDEISRRTAIPFKRTSTGFSPSLADQQREQEHVDAIRRLEIADRQAQEAREARKQEKEDKAQRHQLMERMMPQRQATVRPGSRRHRVLHNDGDERVRVKAKGSHSKATT</sequence>
<feature type="compositionally biased region" description="Basic residues" evidence="1">
    <location>
        <begin position="629"/>
        <end position="640"/>
    </location>
</feature>
<protein>
    <submittedName>
        <fullName evidence="3">Ankyrin repeat protein</fullName>
    </submittedName>
</protein>
<dbReference type="VEuPathDB" id="FungiDB:CH63R_07960"/>
<dbReference type="RefSeq" id="XP_018157712.1">
    <property type="nucleotide sequence ID" value="XM_018302934.1"/>
</dbReference>
<dbReference type="GeneID" id="28867041"/>
<dbReference type="EMBL" id="LTAN01000005">
    <property type="protein sequence ID" value="OBR09195.1"/>
    <property type="molecule type" value="Genomic_DNA"/>
</dbReference>
<evidence type="ECO:0000259" key="2">
    <source>
        <dbReference type="Pfam" id="PF26082"/>
    </source>
</evidence>
<accession>A0A1B7YB51</accession>
<dbReference type="AlphaFoldDB" id="A0A1B7YB51"/>
<dbReference type="OrthoDB" id="20872at2759"/>
<dbReference type="KEGG" id="chig:CH63R_07960"/>
<feature type="compositionally biased region" description="Acidic residues" evidence="1">
    <location>
        <begin position="157"/>
        <end position="168"/>
    </location>
</feature>
<dbReference type="PANTHER" id="PTHR35391">
    <property type="entry name" value="C2H2-TYPE DOMAIN-CONTAINING PROTEIN-RELATED"/>
    <property type="match status" value="1"/>
</dbReference>
<name>A0A1B7YB51_COLHI</name>
<dbReference type="PANTHER" id="PTHR35391:SF7">
    <property type="entry name" value="C2H2-TYPE DOMAIN-CONTAINING PROTEIN"/>
    <property type="match status" value="1"/>
</dbReference>
<feature type="compositionally biased region" description="Basic and acidic residues" evidence="1">
    <location>
        <begin position="576"/>
        <end position="598"/>
    </location>
</feature>